<dbReference type="EMBL" id="CP023671">
    <property type="protein sequence ID" value="AYE34413.1"/>
    <property type="molecule type" value="Genomic_DNA"/>
</dbReference>
<dbReference type="EMBL" id="CP099799">
    <property type="protein sequence ID" value="USS01009.1"/>
    <property type="molecule type" value="Genomic_DNA"/>
</dbReference>
<dbReference type="GeneID" id="303560659"/>
<evidence type="ECO:0000313" key="7">
    <source>
        <dbReference type="EMBL" id="USS01009.1"/>
    </source>
</evidence>
<reference evidence="6 8" key="1">
    <citation type="submission" date="2017-09" db="EMBL/GenBank/DDBJ databases">
        <authorList>
            <person name="Thomas P."/>
            <person name="Seyboldt C."/>
        </authorList>
    </citation>
    <scope>NUCLEOTIDE SEQUENCE [LARGE SCALE GENOMIC DNA]</scope>
    <source>
        <strain evidence="6 8">DSM 7534</strain>
    </source>
</reference>
<sequence length="226" mass="26099">MNEFLEVIGECSIFKKIKKEDIKNFIENSSYKLASYDKNDIIAVEGEDCNSIGIVVDGIIEIQNIYENGKNLTIKRFSRGDVFGEALVFSKQHIYPATIISVSKSKILFINKESIINFCFKDVDFLNNFMCLLSEKIIMLNNKIRNTSLKSIRQKISNFLLEQYNIREKTVINLNISKKEFAEILGIPRPSLSRELINMKDEGIIDLNKREINILDIDKLEEIMCK</sequence>
<evidence type="ECO:0000313" key="9">
    <source>
        <dbReference type="Proteomes" id="UP001055437"/>
    </source>
</evidence>
<evidence type="ECO:0000313" key="6">
    <source>
        <dbReference type="EMBL" id="AYE34413.1"/>
    </source>
</evidence>
<dbReference type="Proteomes" id="UP000280586">
    <property type="component" value="Chromosome"/>
</dbReference>
<dbReference type="AlphaFoldDB" id="A0A9N7JL61"/>
<dbReference type="OrthoDB" id="3176638at2"/>
<evidence type="ECO:0000256" key="3">
    <source>
        <dbReference type="ARBA" id="ARBA00023163"/>
    </source>
</evidence>
<dbReference type="InterPro" id="IPR036390">
    <property type="entry name" value="WH_DNA-bd_sf"/>
</dbReference>
<organism evidence="6 8">
    <name type="scientific">Clostridium septicum</name>
    <dbReference type="NCBI Taxonomy" id="1504"/>
    <lineage>
        <taxon>Bacteria</taxon>
        <taxon>Bacillati</taxon>
        <taxon>Bacillota</taxon>
        <taxon>Clostridia</taxon>
        <taxon>Eubacteriales</taxon>
        <taxon>Clostridiaceae</taxon>
        <taxon>Clostridium</taxon>
    </lineage>
</organism>
<keyword evidence="1" id="KW-0805">Transcription regulation</keyword>
<dbReference type="InterPro" id="IPR050397">
    <property type="entry name" value="Env_Response_Regulators"/>
</dbReference>
<keyword evidence="9" id="KW-1185">Reference proteome</keyword>
<proteinExistence type="predicted"/>
<dbReference type="Proteomes" id="UP001055437">
    <property type="component" value="Chromosome"/>
</dbReference>
<dbReference type="GO" id="GO:0003677">
    <property type="term" value="F:DNA binding"/>
    <property type="evidence" value="ECO:0007669"/>
    <property type="project" value="UniProtKB-KW"/>
</dbReference>
<dbReference type="KEGG" id="csep:CP523_08230"/>
<keyword evidence="2" id="KW-0238">DNA-binding</keyword>
<dbReference type="PANTHER" id="PTHR24567">
    <property type="entry name" value="CRP FAMILY TRANSCRIPTIONAL REGULATORY PROTEIN"/>
    <property type="match status" value="1"/>
</dbReference>
<dbReference type="Pfam" id="PF13545">
    <property type="entry name" value="HTH_Crp_2"/>
    <property type="match status" value="1"/>
</dbReference>
<dbReference type="PANTHER" id="PTHR24567:SF58">
    <property type="entry name" value="CYCLIC AMP-BINDING REGULATORY PROTEIN"/>
    <property type="match status" value="1"/>
</dbReference>
<feature type="domain" description="HTH crp-type" evidence="5">
    <location>
        <begin position="150"/>
        <end position="218"/>
    </location>
</feature>
<gene>
    <name evidence="6" type="ORF">CP523_08230</name>
    <name evidence="7" type="ORF">NH397_00565</name>
</gene>
<dbReference type="Gene3D" id="2.60.120.10">
    <property type="entry name" value="Jelly Rolls"/>
    <property type="match status" value="1"/>
</dbReference>
<feature type="domain" description="Cyclic nucleotide-binding" evidence="4">
    <location>
        <begin position="13"/>
        <end position="115"/>
    </location>
</feature>
<evidence type="ECO:0000259" key="4">
    <source>
        <dbReference type="PROSITE" id="PS50042"/>
    </source>
</evidence>
<evidence type="ECO:0000259" key="5">
    <source>
        <dbReference type="PROSITE" id="PS51063"/>
    </source>
</evidence>
<dbReference type="InterPro" id="IPR018490">
    <property type="entry name" value="cNMP-bd_dom_sf"/>
</dbReference>
<accession>A0A9N7JL61</accession>
<dbReference type="RefSeq" id="WP_066674709.1">
    <property type="nucleotide sequence ID" value="NZ_CABMIZ010000006.1"/>
</dbReference>
<dbReference type="CDD" id="cd00038">
    <property type="entry name" value="CAP_ED"/>
    <property type="match status" value="1"/>
</dbReference>
<dbReference type="GO" id="GO:0003700">
    <property type="term" value="F:DNA-binding transcription factor activity"/>
    <property type="evidence" value="ECO:0007669"/>
    <property type="project" value="TreeGrafter"/>
</dbReference>
<dbReference type="GO" id="GO:0005829">
    <property type="term" value="C:cytosol"/>
    <property type="evidence" value="ECO:0007669"/>
    <property type="project" value="TreeGrafter"/>
</dbReference>
<dbReference type="SUPFAM" id="SSF51206">
    <property type="entry name" value="cAMP-binding domain-like"/>
    <property type="match status" value="1"/>
</dbReference>
<protein>
    <submittedName>
        <fullName evidence="6">Crp/Fnr family transcriptional regulator</fullName>
    </submittedName>
</protein>
<dbReference type="Pfam" id="PF00027">
    <property type="entry name" value="cNMP_binding"/>
    <property type="match status" value="1"/>
</dbReference>
<dbReference type="InterPro" id="IPR000595">
    <property type="entry name" value="cNMP-bd_dom"/>
</dbReference>
<name>A0A9N7JL61_CLOSE</name>
<dbReference type="InterPro" id="IPR012318">
    <property type="entry name" value="HTH_CRP"/>
</dbReference>
<evidence type="ECO:0000256" key="2">
    <source>
        <dbReference type="ARBA" id="ARBA00023125"/>
    </source>
</evidence>
<dbReference type="SMART" id="SM00100">
    <property type="entry name" value="cNMP"/>
    <property type="match status" value="1"/>
</dbReference>
<reference evidence="7" key="2">
    <citation type="submission" date="2022-06" db="EMBL/GenBank/DDBJ databases">
        <authorList>
            <person name="Holder M.E."/>
            <person name="Ajami N.J."/>
            <person name="Petrosino J.F."/>
        </authorList>
    </citation>
    <scope>NUCLEOTIDE SEQUENCE</scope>
    <source>
        <strain evidence="7">RMA 8861</strain>
    </source>
</reference>
<dbReference type="InterPro" id="IPR014710">
    <property type="entry name" value="RmlC-like_jellyroll"/>
</dbReference>
<keyword evidence="3" id="KW-0804">Transcription</keyword>
<evidence type="ECO:0000313" key="8">
    <source>
        <dbReference type="Proteomes" id="UP000280586"/>
    </source>
</evidence>
<evidence type="ECO:0000256" key="1">
    <source>
        <dbReference type="ARBA" id="ARBA00023015"/>
    </source>
</evidence>
<dbReference type="PROSITE" id="PS51063">
    <property type="entry name" value="HTH_CRP_2"/>
    <property type="match status" value="1"/>
</dbReference>
<dbReference type="PROSITE" id="PS50042">
    <property type="entry name" value="CNMP_BINDING_3"/>
    <property type="match status" value="1"/>
</dbReference>
<dbReference type="SMART" id="SM00419">
    <property type="entry name" value="HTH_CRP"/>
    <property type="match status" value="1"/>
</dbReference>
<dbReference type="SUPFAM" id="SSF46785">
    <property type="entry name" value="Winged helix' DNA-binding domain"/>
    <property type="match status" value="1"/>
</dbReference>